<evidence type="ECO:0000313" key="2">
    <source>
        <dbReference type="Proteomes" id="UP001597104"/>
    </source>
</evidence>
<accession>A0ABW3EDH8</accession>
<sequence length="90" mass="9994">MSIVLNGGPYHLELCGIGEIHFSTRFCFKLEKLARQTATRCHVSCGPVLATRMDNDALIKTLEQSLPLLASPSSRPGMESNQFRFVLTKL</sequence>
<reference evidence="2" key="1">
    <citation type="journal article" date="2019" name="Int. J. Syst. Evol. Microbiol.">
        <title>The Global Catalogue of Microorganisms (GCM) 10K type strain sequencing project: providing services to taxonomists for standard genome sequencing and annotation.</title>
        <authorList>
            <consortium name="The Broad Institute Genomics Platform"/>
            <consortium name="The Broad Institute Genome Sequencing Center for Infectious Disease"/>
            <person name="Wu L."/>
            <person name="Ma J."/>
        </authorList>
    </citation>
    <scope>NUCLEOTIDE SEQUENCE [LARGE SCALE GENOMIC DNA]</scope>
    <source>
        <strain evidence="2">CCM 8925</strain>
    </source>
</reference>
<evidence type="ECO:0000313" key="1">
    <source>
        <dbReference type="EMBL" id="MFD0897209.1"/>
    </source>
</evidence>
<comment type="caution">
    <text evidence="1">The sequence shown here is derived from an EMBL/GenBank/DDBJ whole genome shotgun (WGS) entry which is preliminary data.</text>
</comment>
<gene>
    <name evidence="1" type="ORF">ACFQZ7_05585</name>
</gene>
<name>A0ABW3EDH8_9LACO</name>
<protein>
    <submittedName>
        <fullName evidence="1">Uncharacterized protein</fullName>
    </submittedName>
</protein>
<organism evidence="1 2">
    <name type="scientific">Loigolactobacillus binensis</name>
    <dbReference type="NCBI Taxonomy" id="2559922"/>
    <lineage>
        <taxon>Bacteria</taxon>
        <taxon>Bacillati</taxon>
        <taxon>Bacillota</taxon>
        <taxon>Bacilli</taxon>
        <taxon>Lactobacillales</taxon>
        <taxon>Lactobacillaceae</taxon>
        <taxon>Loigolactobacillus</taxon>
    </lineage>
</organism>
<keyword evidence="2" id="KW-1185">Reference proteome</keyword>
<dbReference type="RefSeq" id="WP_386813718.1">
    <property type="nucleotide sequence ID" value="NZ_JBHTIO010000028.1"/>
</dbReference>
<proteinExistence type="predicted"/>
<dbReference type="EMBL" id="JBHTIO010000028">
    <property type="protein sequence ID" value="MFD0897209.1"/>
    <property type="molecule type" value="Genomic_DNA"/>
</dbReference>
<dbReference type="Proteomes" id="UP001597104">
    <property type="component" value="Unassembled WGS sequence"/>
</dbReference>